<evidence type="ECO:0000313" key="2">
    <source>
        <dbReference type="EMBL" id="MFC7082027.1"/>
    </source>
</evidence>
<dbReference type="RefSeq" id="WP_382210230.1">
    <property type="nucleotide sequence ID" value="NZ_JBHSZH010000005.1"/>
</dbReference>
<evidence type="ECO:0000313" key="3">
    <source>
        <dbReference type="Proteomes" id="UP001596407"/>
    </source>
</evidence>
<keyword evidence="1" id="KW-0812">Transmembrane</keyword>
<gene>
    <name evidence="2" type="ORF">ACFQJ6_19975</name>
</gene>
<keyword evidence="3" id="KW-1185">Reference proteome</keyword>
<organism evidence="2 3">
    <name type="scientific">Halorussus caseinilyticus</name>
    <dbReference type="NCBI Taxonomy" id="3034025"/>
    <lineage>
        <taxon>Archaea</taxon>
        <taxon>Methanobacteriati</taxon>
        <taxon>Methanobacteriota</taxon>
        <taxon>Stenosarchaea group</taxon>
        <taxon>Halobacteria</taxon>
        <taxon>Halobacteriales</taxon>
        <taxon>Haladaptataceae</taxon>
        <taxon>Halorussus</taxon>
    </lineage>
</organism>
<dbReference type="Proteomes" id="UP001596407">
    <property type="component" value="Unassembled WGS sequence"/>
</dbReference>
<proteinExistence type="predicted"/>
<dbReference type="AlphaFoldDB" id="A0ABD5WN97"/>
<feature type="transmembrane region" description="Helical" evidence="1">
    <location>
        <begin position="20"/>
        <end position="40"/>
    </location>
</feature>
<protein>
    <recommendedName>
        <fullName evidence="4">Transporter</fullName>
    </recommendedName>
</protein>
<reference evidence="2 3" key="1">
    <citation type="journal article" date="2019" name="Int. J. Syst. Evol. Microbiol.">
        <title>The Global Catalogue of Microorganisms (GCM) 10K type strain sequencing project: providing services to taxonomists for standard genome sequencing and annotation.</title>
        <authorList>
            <consortium name="The Broad Institute Genomics Platform"/>
            <consortium name="The Broad Institute Genome Sequencing Center for Infectious Disease"/>
            <person name="Wu L."/>
            <person name="Ma J."/>
        </authorList>
    </citation>
    <scope>NUCLEOTIDE SEQUENCE [LARGE SCALE GENOMIC DNA]</scope>
    <source>
        <strain evidence="2 3">DT72</strain>
    </source>
</reference>
<comment type="caution">
    <text evidence="2">The sequence shown here is derived from an EMBL/GenBank/DDBJ whole genome shotgun (WGS) entry which is preliminary data.</text>
</comment>
<keyword evidence="1" id="KW-1133">Transmembrane helix</keyword>
<accession>A0ABD5WN97</accession>
<evidence type="ECO:0008006" key="4">
    <source>
        <dbReference type="Google" id="ProtNLM"/>
    </source>
</evidence>
<dbReference type="EMBL" id="JBHSZH010000005">
    <property type="protein sequence ID" value="MFC7082027.1"/>
    <property type="molecule type" value="Genomic_DNA"/>
</dbReference>
<keyword evidence="1" id="KW-0472">Membrane</keyword>
<name>A0ABD5WN97_9EURY</name>
<evidence type="ECO:0000256" key="1">
    <source>
        <dbReference type="SAM" id="Phobius"/>
    </source>
</evidence>
<sequence length="42" mass="4477">MAFWAVANTVWVLPIPGLNLGSLVGHLLYGVVLGVVFAAVRR</sequence>